<dbReference type="EMBL" id="BGPR01001561">
    <property type="protein sequence ID" value="GBM56738.1"/>
    <property type="molecule type" value="Genomic_DNA"/>
</dbReference>
<sequence>MLIQPGSSQPGPVRGAVVLLERGSTAPEAHKVKRALHGPFTEFCPIAFFPPPSVYSRYTLDTVNPENPSSLTILEIEWPMRRAPTICPRSKVSKSEVLSILAVETTD</sequence>
<gene>
    <name evidence="1" type="ORF">AVEN_6091_1</name>
</gene>
<proteinExistence type="predicted"/>
<accession>A0A4Y2GW38</accession>
<organism evidence="1 2">
    <name type="scientific">Araneus ventricosus</name>
    <name type="common">Orbweaver spider</name>
    <name type="synonym">Epeira ventricosa</name>
    <dbReference type="NCBI Taxonomy" id="182803"/>
    <lineage>
        <taxon>Eukaryota</taxon>
        <taxon>Metazoa</taxon>
        <taxon>Ecdysozoa</taxon>
        <taxon>Arthropoda</taxon>
        <taxon>Chelicerata</taxon>
        <taxon>Arachnida</taxon>
        <taxon>Araneae</taxon>
        <taxon>Araneomorphae</taxon>
        <taxon>Entelegynae</taxon>
        <taxon>Araneoidea</taxon>
        <taxon>Araneidae</taxon>
        <taxon>Araneus</taxon>
    </lineage>
</organism>
<keyword evidence="2" id="KW-1185">Reference proteome</keyword>
<name>A0A4Y2GW38_ARAVE</name>
<evidence type="ECO:0000313" key="2">
    <source>
        <dbReference type="Proteomes" id="UP000499080"/>
    </source>
</evidence>
<comment type="caution">
    <text evidence="1">The sequence shown here is derived from an EMBL/GenBank/DDBJ whole genome shotgun (WGS) entry which is preliminary data.</text>
</comment>
<evidence type="ECO:0000313" key="1">
    <source>
        <dbReference type="EMBL" id="GBM56738.1"/>
    </source>
</evidence>
<dbReference type="AlphaFoldDB" id="A0A4Y2GW38"/>
<reference evidence="1 2" key="1">
    <citation type="journal article" date="2019" name="Sci. Rep.">
        <title>Orb-weaving spider Araneus ventricosus genome elucidates the spidroin gene catalogue.</title>
        <authorList>
            <person name="Kono N."/>
            <person name="Nakamura H."/>
            <person name="Ohtoshi R."/>
            <person name="Moran D.A.P."/>
            <person name="Shinohara A."/>
            <person name="Yoshida Y."/>
            <person name="Fujiwara M."/>
            <person name="Mori M."/>
            <person name="Tomita M."/>
            <person name="Arakawa K."/>
        </authorList>
    </citation>
    <scope>NUCLEOTIDE SEQUENCE [LARGE SCALE GENOMIC DNA]</scope>
</reference>
<dbReference type="Proteomes" id="UP000499080">
    <property type="component" value="Unassembled WGS sequence"/>
</dbReference>
<protein>
    <submittedName>
        <fullName evidence="1">Uncharacterized protein</fullName>
    </submittedName>
</protein>